<dbReference type="EMBL" id="QJKF01000001">
    <property type="protein sequence ID" value="PXX70846.1"/>
    <property type="molecule type" value="Genomic_DNA"/>
</dbReference>
<dbReference type="Proteomes" id="UP000247569">
    <property type="component" value="Unassembled WGS sequence"/>
</dbReference>
<keyword evidence="3" id="KW-1185">Reference proteome</keyword>
<dbReference type="AlphaFoldDB" id="A0A318K9T2"/>
<proteinExistence type="predicted"/>
<accession>A0A318K9T2</accession>
<feature type="transmembrane region" description="Helical" evidence="1">
    <location>
        <begin position="33"/>
        <end position="51"/>
    </location>
</feature>
<evidence type="ECO:0000313" key="3">
    <source>
        <dbReference type="Proteomes" id="UP000247569"/>
    </source>
</evidence>
<reference evidence="2 3" key="1">
    <citation type="submission" date="2018-05" db="EMBL/GenBank/DDBJ databases">
        <title>Genomic Encyclopedia of Type Strains, Phase IV (KMG-IV): sequencing the most valuable type-strain genomes for metagenomic binning, comparative biology and taxonomic classification.</title>
        <authorList>
            <person name="Goeker M."/>
        </authorList>
    </citation>
    <scope>NUCLEOTIDE SEQUENCE [LARGE SCALE GENOMIC DNA]</scope>
    <source>
        <strain evidence="2 3">DSM 44704</strain>
    </source>
</reference>
<name>A0A318K9T2_9NOCA</name>
<feature type="transmembrane region" description="Helical" evidence="1">
    <location>
        <begin position="7"/>
        <end position="27"/>
    </location>
</feature>
<gene>
    <name evidence="2" type="ORF">DFR70_101267</name>
</gene>
<evidence type="ECO:0000256" key="1">
    <source>
        <dbReference type="SAM" id="Phobius"/>
    </source>
</evidence>
<evidence type="ECO:0000313" key="2">
    <source>
        <dbReference type="EMBL" id="PXX70846.1"/>
    </source>
</evidence>
<protein>
    <submittedName>
        <fullName evidence="2">Uncharacterized protein</fullName>
    </submittedName>
</protein>
<dbReference type="RefSeq" id="WP_040735021.1">
    <property type="nucleotide sequence ID" value="NZ_QJKF01000001.1"/>
</dbReference>
<sequence>MPTITFARIAAVPVSVWLIAALIFNAAYRTDNIFAGPDFAFSLVLLVAAFLPRRIAEPALTAGFYFGAGVITIAALNRLDQGETGQSALNLAIAAAYLSLALVLTLRRGKASEGRHAGALT</sequence>
<comment type="caution">
    <text evidence="2">The sequence shown here is derived from an EMBL/GenBank/DDBJ whole genome shotgun (WGS) entry which is preliminary data.</text>
</comment>
<keyword evidence="1" id="KW-1133">Transmembrane helix</keyword>
<keyword evidence="1" id="KW-0812">Transmembrane</keyword>
<keyword evidence="1" id="KW-0472">Membrane</keyword>
<feature type="transmembrane region" description="Helical" evidence="1">
    <location>
        <begin position="58"/>
        <end position="76"/>
    </location>
</feature>
<feature type="transmembrane region" description="Helical" evidence="1">
    <location>
        <begin position="88"/>
        <end position="106"/>
    </location>
</feature>
<organism evidence="2 3">
    <name type="scientific">Nocardia tenerifensis</name>
    <dbReference type="NCBI Taxonomy" id="228006"/>
    <lineage>
        <taxon>Bacteria</taxon>
        <taxon>Bacillati</taxon>
        <taxon>Actinomycetota</taxon>
        <taxon>Actinomycetes</taxon>
        <taxon>Mycobacteriales</taxon>
        <taxon>Nocardiaceae</taxon>
        <taxon>Nocardia</taxon>
    </lineage>
</organism>